<dbReference type="InterPro" id="IPR008489">
    <property type="entry name" value="DUF771"/>
</dbReference>
<dbReference type="Proteomes" id="UP000033530">
    <property type="component" value="Unassembled WGS sequence"/>
</dbReference>
<proteinExistence type="predicted"/>
<sequence>MTKTWWTMEDLVNETGRSRPWVVKNILEIPKYKSIIQEFGHYPANNNDHYAFIGSKMKQFLEERFHEIYHFKEVSK</sequence>
<dbReference type="RefSeq" id="WP_046100575.1">
    <property type="nucleotide sequence ID" value="NZ_CP015552.1"/>
</dbReference>
<reference evidence="1 2" key="1">
    <citation type="submission" date="2015-03" db="EMBL/GenBank/DDBJ databases">
        <title>Draft Genome Sequence of S. carnosus subsp. utilis LTH 7013, Isolated from South Tirolean Ham.</title>
        <authorList>
            <person name="Mueller A."/>
            <person name="Huptas C."/>
            <person name="Wenning M."/>
            <person name="Weiss A."/>
            <person name="Schmidt H."/>
        </authorList>
    </citation>
    <scope>NUCLEOTIDE SEQUENCE [LARGE SCALE GENOMIC DNA]</scope>
    <source>
        <strain evidence="1 2">LTH7013</strain>
    </source>
</reference>
<evidence type="ECO:0008006" key="3">
    <source>
        <dbReference type="Google" id="ProtNLM"/>
    </source>
</evidence>
<gene>
    <name evidence="1" type="ORF">VV61_12035</name>
</gene>
<name>A0AAJ0NH51_STACA</name>
<dbReference type="Pfam" id="PF05595">
    <property type="entry name" value="DUF771"/>
    <property type="match status" value="1"/>
</dbReference>
<protein>
    <recommendedName>
        <fullName evidence="3">DUF771 domain-containing protein</fullName>
    </recommendedName>
</protein>
<evidence type="ECO:0000313" key="1">
    <source>
        <dbReference type="EMBL" id="KKB24446.1"/>
    </source>
</evidence>
<dbReference type="AlphaFoldDB" id="A0AAJ0NH51"/>
<organism evidence="1 2">
    <name type="scientific">Staphylococcus carnosus</name>
    <dbReference type="NCBI Taxonomy" id="1281"/>
    <lineage>
        <taxon>Bacteria</taxon>
        <taxon>Bacillati</taxon>
        <taxon>Bacillota</taxon>
        <taxon>Bacilli</taxon>
        <taxon>Bacillales</taxon>
        <taxon>Staphylococcaceae</taxon>
        <taxon>Staphylococcus</taxon>
    </lineage>
</organism>
<dbReference type="EMBL" id="LAIU01000010">
    <property type="protein sequence ID" value="KKB24446.1"/>
    <property type="molecule type" value="Genomic_DNA"/>
</dbReference>
<comment type="caution">
    <text evidence="1">The sequence shown here is derived from an EMBL/GenBank/DDBJ whole genome shotgun (WGS) entry which is preliminary data.</text>
</comment>
<evidence type="ECO:0000313" key="2">
    <source>
        <dbReference type="Proteomes" id="UP000033530"/>
    </source>
</evidence>
<accession>A0AAJ0NH51</accession>